<protein>
    <submittedName>
        <fullName evidence="2">Uncharacterized protein</fullName>
    </submittedName>
</protein>
<feature type="transmembrane region" description="Helical" evidence="1">
    <location>
        <begin position="27"/>
        <end position="44"/>
    </location>
</feature>
<sequence>MAFEQREEFFLPGRTVEQARADAWGELIGKGLLGLAIGSMWWWGGPDTAVGHEIYLAAYIFSPLIGLGLIVWGIVGARRSFQAATLPVVDKLAYALDPKGIHLLYGDTPALMPWVTLFDVVTHPNIPGQLTLVHRPEGGKVNERRLANGGAHSHEGTTLAERLPLWRAAMAAGGAR</sequence>
<accession>A0A841J3I7</accession>
<feature type="transmembrane region" description="Helical" evidence="1">
    <location>
        <begin position="56"/>
        <end position="75"/>
    </location>
</feature>
<gene>
    <name evidence="2" type="ORF">FHS92_002655</name>
</gene>
<evidence type="ECO:0000313" key="3">
    <source>
        <dbReference type="Proteomes" id="UP000552700"/>
    </source>
</evidence>
<dbReference type="AlphaFoldDB" id="A0A841J3I7"/>
<dbReference type="RefSeq" id="WP_184081197.1">
    <property type="nucleotide sequence ID" value="NZ_JACIJP010000004.1"/>
</dbReference>
<name>A0A841J3I7_9SPHN</name>
<keyword evidence="3" id="KW-1185">Reference proteome</keyword>
<evidence type="ECO:0000256" key="1">
    <source>
        <dbReference type="SAM" id="Phobius"/>
    </source>
</evidence>
<keyword evidence="1" id="KW-0472">Membrane</keyword>
<proteinExistence type="predicted"/>
<evidence type="ECO:0000313" key="2">
    <source>
        <dbReference type="EMBL" id="MBB6124902.1"/>
    </source>
</evidence>
<comment type="caution">
    <text evidence="2">The sequence shown here is derived from an EMBL/GenBank/DDBJ whole genome shotgun (WGS) entry which is preliminary data.</text>
</comment>
<dbReference type="EMBL" id="JACIJP010000004">
    <property type="protein sequence ID" value="MBB6124902.1"/>
    <property type="molecule type" value="Genomic_DNA"/>
</dbReference>
<dbReference type="Proteomes" id="UP000552700">
    <property type="component" value="Unassembled WGS sequence"/>
</dbReference>
<organism evidence="2 3">
    <name type="scientific">Sphingobium subterraneum</name>
    <dbReference type="NCBI Taxonomy" id="627688"/>
    <lineage>
        <taxon>Bacteria</taxon>
        <taxon>Pseudomonadati</taxon>
        <taxon>Pseudomonadota</taxon>
        <taxon>Alphaproteobacteria</taxon>
        <taxon>Sphingomonadales</taxon>
        <taxon>Sphingomonadaceae</taxon>
        <taxon>Sphingobium</taxon>
    </lineage>
</organism>
<keyword evidence="1" id="KW-0812">Transmembrane</keyword>
<keyword evidence="1" id="KW-1133">Transmembrane helix</keyword>
<reference evidence="2 3" key="1">
    <citation type="submission" date="2020-08" db="EMBL/GenBank/DDBJ databases">
        <title>Genomic Encyclopedia of Type Strains, Phase IV (KMG-IV): sequencing the most valuable type-strain genomes for metagenomic binning, comparative biology and taxonomic classification.</title>
        <authorList>
            <person name="Goeker M."/>
        </authorList>
    </citation>
    <scope>NUCLEOTIDE SEQUENCE [LARGE SCALE GENOMIC DNA]</scope>
    <source>
        <strain evidence="2 3">DSM 102255</strain>
    </source>
</reference>